<reference evidence="5 6" key="1">
    <citation type="submission" date="2011-02" db="EMBL/GenBank/DDBJ databases">
        <title>The Genome Sequence of Sphaeroforma arctica JP610.</title>
        <authorList>
            <consortium name="The Broad Institute Genome Sequencing Platform"/>
            <person name="Russ C."/>
            <person name="Cuomo C."/>
            <person name="Young S.K."/>
            <person name="Zeng Q."/>
            <person name="Gargeya S."/>
            <person name="Alvarado L."/>
            <person name="Berlin A."/>
            <person name="Chapman S.B."/>
            <person name="Chen Z."/>
            <person name="Freedman E."/>
            <person name="Gellesch M."/>
            <person name="Goldberg J."/>
            <person name="Griggs A."/>
            <person name="Gujja S."/>
            <person name="Heilman E."/>
            <person name="Heiman D."/>
            <person name="Howarth C."/>
            <person name="Mehta T."/>
            <person name="Neiman D."/>
            <person name="Pearson M."/>
            <person name="Roberts A."/>
            <person name="Saif S."/>
            <person name="Shea T."/>
            <person name="Shenoy N."/>
            <person name="Sisk P."/>
            <person name="Stolte C."/>
            <person name="Sykes S."/>
            <person name="White J."/>
            <person name="Yandava C."/>
            <person name="Burger G."/>
            <person name="Gray M.W."/>
            <person name="Holland P.W.H."/>
            <person name="King N."/>
            <person name="Lang F.B.F."/>
            <person name="Roger A.J."/>
            <person name="Ruiz-Trillo I."/>
            <person name="Haas B."/>
            <person name="Nusbaum C."/>
            <person name="Birren B."/>
        </authorList>
    </citation>
    <scope>NUCLEOTIDE SEQUENCE [LARGE SCALE GENOMIC DNA]</scope>
    <source>
        <strain evidence="5 6">JP610</strain>
    </source>
</reference>
<dbReference type="GO" id="GO:0003676">
    <property type="term" value="F:nucleic acid binding"/>
    <property type="evidence" value="ECO:0007669"/>
    <property type="project" value="InterPro"/>
</dbReference>
<dbReference type="Proteomes" id="UP000054560">
    <property type="component" value="Unassembled WGS sequence"/>
</dbReference>
<dbReference type="AlphaFoldDB" id="A0A0L0G0W9"/>
<dbReference type="GO" id="GO:0005737">
    <property type="term" value="C:cytoplasm"/>
    <property type="evidence" value="ECO:0007669"/>
    <property type="project" value="TreeGrafter"/>
</dbReference>
<dbReference type="GO" id="GO:0032259">
    <property type="term" value="P:methylation"/>
    <property type="evidence" value="ECO:0007669"/>
    <property type="project" value="UniProtKB-KW"/>
</dbReference>
<dbReference type="GO" id="GO:0008168">
    <property type="term" value="F:methyltransferase activity"/>
    <property type="evidence" value="ECO:0007669"/>
    <property type="project" value="UniProtKB-KW"/>
</dbReference>
<feature type="region of interest" description="Disordered" evidence="3">
    <location>
        <begin position="318"/>
        <end position="341"/>
    </location>
</feature>
<gene>
    <name evidence="5" type="ORF">SARC_05246</name>
</gene>
<dbReference type="PANTHER" id="PTHR13370:SF3">
    <property type="entry name" value="TRNA (GUANINE(10)-N2)-METHYLTRANSFERASE HOMOLOG"/>
    <property type="match status" value="1"/>
</dbReference>
<name>A0A0L0G0W9_9EUKA</name>
<dbReference type="Pfam" id="PF01170">
    <property type="entry name" value="UPF0020"/>
    <property type="match status" value="1"/>
</dbReference>
<accession>A0A0L0G0W9</accession>
<organism evidence="5 6">
    <name type="scientific">Sphaeroforma arctica JP610</name>
    <dbReference type="NCBI Taxonomy" id="667725"/>
    <lineage>
        <taxon>Eukaryota</taxon>
        <taxon>Ichthyosporea</taxon>
        <taxon>Ichthyophonida</taxon>
        <taxon>Sphaeroforma</taxon>
    </lineage>
</organism>
<dbReference type="PROSITE" id="PS00092">
    <property type="entry name" value="N6_MTASE"/>
    <property type="match status" value="1"/>
</dbReference>
<evidence type="ECO:0000256" key="1">
    <source>
        <dbReference type="ARBA" id="ARBA00022603"/>
    </source>
</evidence>
<protein>
    <recommendedName>
        <fullName evidence="4">Ribosomal RNA large subunit methyltransferase K/L-like methyltransferase domain-containing protein</fullName>
    </recommendedName>
</protein>
<keyword evidence="2" id="KW-0808">Transferase</keyword>
<dbReference type="SUPFAM" id="SSF53335">
    <property type="entry name" value="S-adenosyl-L-methionine-dependent methyltransferases"/>
    <property type="match status" value="1"/>
</dbReference>
<evidence type="ECO:0000313" key="5">
    <source>
        <dbReference type="EMBL" id="KNC82476.1"/>
    </source>
</evidence>
<dbReference type="InterPro" id="IPR029063">
    <property type="entry name" value="SAM-dependent_MTases_sf"/>
</dbReference>
<evidence type="ECO:0000256" key="3">
    <source>
        <dbReference type="SAM" id="MobiDB-lite"/>
    </source>
</evidence>
<dbReference type="OrthoDB" id="333024at2759"/>
<dbReference type="GeneID" id="25905750"/>
<sequence length="341" mass="38727">MSSAIHAFTVYWRNYYCATLISEQVYMNPEVVLVHLEDHSLDIKQANLKAQGVAGINLDERQPFCVYIGRRITKSSRDLIQKYRLPDRAYIHTTSMSAELSFISANMAWARPGTLMMDPFAGTGSFLVACAEFGAQTLGSDIDPRVIRGTCGIGEGTVDDNFRQYGTTANYLGLNIMDFSNLPLRKQEWLDSIICDPPYGFREGARKVRIGRLRCGEDNKYPLSSLLLDLLEFAAQHLVVGGRLVYWLPMMREEFSVERIPLHPSMRLVAHASDSMKLGAARYLITMHKIAPYTPGQLEPTEEQEKVFNNYREKMFKEGEWADEDKPAPKPRRKGDARKET</sequence>
<evidence type="ECO:0000256" key="2">
    <source>
        <dbReference type="ARBA" id="ARBA00022679"/>
    </source>
</evidence>
<dbReference type="STRING" id="667725.A0A0L0G0W9"/>
<dbReference type="PANTHER" id="PTHR13370">
    <property type="entry name" value="RNA METHYLASE-RELATED"/>
    <property type="match status" value="1"/>
</dbReference>
<dbReference type="GO" id="GO:0043527">
    <property type="term" value="C:tRNA methyltransferase complex"/>
    <property type="evidence" value="ECO:0007669"/>
    <property type="project" value="UniProtKB-ARBA"/>
</dbReference>
<dbReference type="RefSeq" id="XP_014156378.1">
    <property type="nucleotide sequence ID" value="XM_014300903.1"/>
</dbReference>
<dbReference type="EMBL" id="KQ241924">
    <property type="protein sequence ID" value="KNC82476.1"/>
    <property type="molecule type" value="Genomic_DNA"/>
</dbReference>
<dbReference type="InterPro" id="IPR000241">
    <property type="entry name" value="RlmKL-like_Mtase"/>
</dbReference>
<feature type="domain" description="Ribosomal RNA large subunit methyltransferase K/L-like methyltransferase" evidence="4">
    <location>
        <begin position="88"/>
        <end position="206"/>
    </location>
</feature>
<proteinExistence type="predicted"/>
<dbReference type="InterPro" id="IPR002052">
    <property type="entry name" value="DNA_methylase_N6_adenine_CS"/>
</dbReference>
<dbReference type="PIRSF" id="PIRSF017259">
    <property type="entry name" value="tRNA_mtfrase_TRM11"/>
    <property type="match status" value="1"/>
</dbReference>
<keyword evidence="6" id="KW-1185">Reference proteome</keyword>
<evidence type="ECO:0000259" key="4">
    <source>
        <dbReference type="Pfam" id="PF01170"/>
    </source>
</evidence>
<evidence type="ECO:0000313" key="6">
    <source>
        <dbReference type="Proteomes" id="UP000054560"/>
    </source>
</evidence>
<keyword evidence="1" id="KW-0489">Methyltransferase</keyword>
<dbReference type="eggNOG" id="KOG2671">
    <property type="taxonomic scope" value="Eukaryota"/>
</dbReference>
<feature type="compositionally biased region" description="Basic and acidic residues" evidence="3">
    <location>
        <begin position="318"/>
        <end position="328"/>
    </location>
</feature>
<dbReference type="Gene3D" id="3.40.50.150">
    <property type="entry name" value="Vaccinia Virus protein VP39"/>
    <property type="match status" value="1"/>
</dbReference>
<feature type="compositionally biased region" description="Basic residues" evidence="3">
    <location>
        <begin position="329"/>
        <end position="341"/>
    </location>
</feature>
<dbReference type="PRINTS" id="PR00507">
    <property type="entry name" value="N12N6MTFRASE"/>
</dbReference>